<evidence type="ECO:0000313" key="5">
    <source>
        <dbReference type="Proteomes" id="UP000274131"/>
    </source>
</evidence>
<reference evidence="4 5" key="2">
    <citation type="submission" date="2018-10" db="EMBL/GenBank/DDBJ databases">
        <authorList>
            <consortium name="Pathogen Informatics"/>
        </authorList>
    </citation>
    <scope>NUCLEOTIDE SEQUENCE [LARGE SCALE GENOMIC DNA]</scope>
</reference>
<reference evidence="6" key="1">
    <citation type="submission" date="2017-02" db="UniProtKB">
        <authorList>
            <consortium name="WormBaseParasite"/>
        </authorList>
    </citation>
    <scope>IDENTIFICATION</scope>
</reference>
<organism evidence="6">
    <name type="scientific">Enterobius vermicularis</name>
    <name type="common">Human pinworm</name>
    <dbReference type="NCBI Taxonomy" id="51028"/>
    <lineage>
        <taxon>Eukaryota</taxon>
        <taxon>Metazoa</taxon>
        <taxon>Ecdysozoa</taxon>
        <taxon>Nematoda</taxon>
        <taxon>Chromadorea</taxon>
        <taxon>Rhabditida</taxon>
        <taxon>Spirurina</taxon>
        <taxon>Oxyuridomorpha</taxon>
        <taxon>Oxyuroidea</taxon>
        <taxon>Oxyuridae</taxon>
        <taxon>Enterobius</taxon>
    </lineage>
</organism>
<gene>
    <name evidence="4" type="ORF">EVEC_LOCUS8174</name>
</gene>
<accession>A0A0N4VDK3</accession>
<evidence type="ECO:0000259" key="3">
    <source>
        <dbReference type="Pfam" id="PF13299"/>
    </source>
</evidence>
<sequence length="59" mass="6631">MKNLLAAKAFHPEFSSGVLYVNNVVSIRRNEAGRFYVEGCALEDCYKISNIVYAQFAIV</sequence>
<name>A0A0N4VDK3_ENTVE</name>
<dbReference type="GO" id="GO:0005847">
    <property type="term" value="C:mRNA cleavage and polyadenylation specificity factor complex"/>
    <property type="evidence" value="ECO:0007669"/>
    <property type="project" value="InterPro"/>
</dbReference>
<dbReference type="EMBL" id="UXUI01009298">
    <property type="protein sequence ID" value="VDD93423.1"/>
    <property type="molecule type" value="Genomic_DNA"/>
</dbReference>
<proteinExistence type="inferred from homology"/>
<keyword evidence="2" id="KW-0694">RNA-binding</keyword>
<dbReference type="AlphaFoldDB" id="A0A0N4VDK3"/>
<dbReference type="InterPro" id="IPR025069">
    <property type="entry name" value="Cpsf2_C"/>
</dbReference>
<dbReference type="Proteomes" id="UP000274131">
    <property type="component" value="Unassembled WGS sequence"/>
</dbReference>
<comment type="subcellular location">
    <subcellularLocation>
        <location evidence="2">Nucleus</location>
    </subcellularLocation>
</comment>
<dbReference type="GO" id="GO:0003723">
    <property type="term" value="F:RNA binding"/>
    <property type="evidence" value="ECO:0007669"/>
    <property type="project" value="UniProtKB-KW"/>
</dbReference>
<evidence type="ECO:0000313" key="4">
    <source>
        <dbReference type="EMBL" id="VDD93423.1"/>
    </source>
</evidence>
<dbReference type="GO" id="GO:0006398">
    <property type="term" value="P:mRNA 3'-end processing by stem-loop binding and cleavage"/>
    <property type="evidence" value="ECO:0007669"/>
    <property type="project" value="InterPro"/>
</dbReference>
<evidence type="ECO:0000256" key="2">
    <source>
        <dbReference type="RuleBase" id="RU365006"/>
    </source>
</evidence>
<dbReference type="WBParaSite" id="EVEC_0000869001-mRNA-1">
    <property type="protein sequence ID" value="EVEC_0000869001-mRNA-1"/>
    <property type="gene ID" value="EVEC_0000869001"/>
</dbReference>
<keyword evidence="2" id="KW-0539">Nucleus</keyword>
<dbReference type="OrthoDB" id="64353at2759"/>
<keyword evidence="2" id="KW-0507">mRNA processing</keyword>
<keyword evidence="5" id="KW-1185">Reference proteome</keyword>
<dbReference type="PANTHER" id="PTHR45922:SF1">
    <property type="entry name" value="CLEAVAGE AND POLYADENYLATION SPECIFICITY FACTOR SUBUNIT 2"/>
    <property type="match status" value="1"/>
</dbReference>
<protein>
    <recommendedName>
        <fullName evidence="2">Cleavage and polyadenylation specificity factor subunit 2</fullName>
    </recommendedName>
    <alternativeName>
        <fullName evidence="2">Cleavage and polyadenylation specificity factor 100 kDa subunit</fullName>
    </alternativeName>
</protein>
<evidence type="ECO:0000256" key="1">
    <source>
        <dbReference type="ARBA" id="ARBA00010624"/>
    </source>
</evidence>
<evidence type="ECO:0000313" key="6">
    <source>
        <dbReference type="WBParaSite" id="EVEC_0000869001-mRNA-1"/>
    </source>
</evidence>
<dbReference type="InterPro" id="IPR027075">
    <property type="entry name" value="CPSF2"/>
</dbReference>
<dbReference type="STRING" id="51028.A0A0N4VDK3"/>
<dbReference type="PANTHER" id="PTHR45922">
    <property type="entry name" value="CLEAVAGE AND POLYADENYLATION SPECIFICITY FACTOR SUBUNIT 2"/>
    <property type="match status" value="1"/>
</dbReference>
<feature type="domain" description="Cleavage and polyadenylation specificity factor 2 C-terminal" evidence="3">
    <location>
        <begin position="1"/>
        <end position="56"/>
    </location>
</feature>
<comment type="similarity">
    <text evidence="1 2">Belongs to the metallo-beta-lactamase superfamily. RNA-metabolizing metallo-beta-lactamase-like family. CPSF2/YSH1 subfamily.</text>
</comment>
<dbReference type="Pfam" id="PF13299">
    <property type="entry name" value="CPSF100_C"/>
    <property type="match status" value="1"/>
</dbReference>